<dbReference type="Gene3D" id="3.10.580.10">
    <property type="entry name" value="CBS-domain"/>
    <property type="match status" value="1"/>
</dbReference>
<evidence type="ECO:0000256" key="11">
    <source>
        <dbReference type="ARBA" id="ARBA00023049"/>
    </source>
</evidence>
<feature type="transmembrane region" description="Helical" evidence="14">
    <location>
        <begin position="74"/>
        <end position="91"/>
    </location>
</feature>
<feature type="binding site" evidence="16">
    <location>
        <position position="66"/>
    </location>
    <ligand>
        <name>Zn(2+)</name>
        <dbReference type="ChEBI" id="CHEBI:29105"/>
        <note>catalytic</note>
    </ligand>
</feature>
<evidence type="ECO:0000313" key="19">
    <source>
        <dbReference type="EMBL" id="VXD13183.1"/>
    </source>
</evidence>
<evidence type="ECO:0000256" key="4">
    <source>
        <dbReference type="ARBA" id="ARBA00022670"/>
    </source>
</evidence>
<dbReference type="SUPFAM" id="SSF54631">
    <property type="entry name" value="CBS-domain pair"/>
    <property type="match status" value="1"/>
</dbReference>
<keyword evidence="11 14" id="KW-0482">Metalloprotease</keyword>
<name>A0A7Z9BHC8_9CYAN</name>
<evidence type="ECO:0000256" key="15">
    <source>
        <dbReference type="PIRSR" id="PIRSR006404-1"/>
    </source>
</evidence>
<dbReference type="OrthoDB" id="166377at2"/>
<dbReference type="Proteomes" id="UP000184550">
    <property type="component" value="Unassembled WGS sequence"/>
</dbReference>
<organism evidence="19 20">
    <name type="scientific">Planktothrix serta PCC 8927</name>
    <dbReference type="NCBI Taxonomy" id="671068"/>
    <lineage>
        <taxon>Bacteria</taxon>
        <taxon>Bacillati</taxon>
        <taxon>Cyanobacteriota</taxon>
        <taxon>Cyanophyceae</taxon>
        <taxon>Oscillatoriophycideae</taxon>
        <taxon>Oscillatoriales</taxon>
        <taxon>Microcoleaceae</taxon>
        <taxon>Planktothrix</taxon>
    </lineage>
</organism>
<accession>A0A7Z9BHC8</accession>
<keyword evidence="8 14" id="KW-0378">Hydrolase</keyword>
<dbReference type="GO" id="GO:0006508">
    <property type="term" value="P:proteolysis"/>
    <property type="evidence" value="ECO:0007669"/>
    <property type="project" value="UniProtKB-KW"/>
</dbReference>
<dbReference type="CDD" id="cd04639">
    <property type="entry name" value="CBS_pair_peptidase_M50"/>
    <property type="match status" value="1"/>
</dbReference>
<dbReference type="InterPro" id="IPR016483">
    <property type="entry name" value="UCP006404_Pept_M50_CBS"/>
</dbReference>
<evidence type="ECO:0000256" key="13">
    <source>
        <dbReference type="ARBA" id="ARBA00023136"/>
    </source>
</evidence>
<feature type="active site" evidence="15">
    <location>
        <position position="63"/>
    </location>
</feature>
<dbReference type="PANTHER" id="PTHR39188:SF3">
    <property type="entry name" value="STAGE IV SPORULATION PROTEIN FB"/>
    <property type="match status" value="1"/>
</dbReference>
<dbReference type="EMBL" id="CZCU02000094">
    <property type="protein sequence ID" value="VXD13183.1"/>
    <property type="molecule type" value="Genomic_DNA"/>
</dbReference>
<dbReference type="GO" id="GO:0005886">
    <property type="term" value="C:plasma membrane"/>
    <property type="evidence" value="ECO:0007669"/>
    <property type="project" value="UniProtKB-SubCell"/>
</dbReference>
<keyword evidence="3 14" id="KW-1003">Cell membrane</keyword>
<keyword evidence="20" id="KW-1185">Reference proteome</keyword>
<evidence type="ECO:0000259" key="18">
    <source>
        <dbReference type="PROSITE" id="PS51371"/>
    </source>
</evidence>
<dbReference type="PROSITE" id="PS51371">
    <property type="entry name" value="CBS"/>
    <property type="match status" value="1"/>
</dbReference>
<feature type="binding site" evidence="16">
    <location>
        <position position="158"/>
    </location>
    <ligand>
        <name>Zn(2+)</name>
        <dbReference type="ChEBI" id="CHEBI:29105"/>
        <note>catalytic</note>
    </ligand>
</feature>
<evidence type="ECO:0000256" key="7">
    <source>
        <dbReference type="ARBA" id="ARBA00022737"/>
    </source>
</evidence>
<reference evidence="19" key="1">
    <citation type="submission" date="2019-10" db="EMBL/GenBank/DDBJ databases">
        <authorList>
            <consortium name="Genoscope - CEA"/>
            <person name="William W."/>
        </authorList>
    </citation>
    <scope>NUCLEOTIDE SEQUENCE [LARGE SCALE GENOMIC DNA]</scope>
    <source>
        <strain evidence="19">BBR_PRJEB10992</strain>
    </source>
</reference>
<dbReference type="InterPro" id="IPR000644">
    <property type="entry name" value="CBS_dom"/>
</dbReference>
<evidence type="ECO:0000256" key="9">
    <source>
        <dbReference type="ARBA" id="ARBA00022833"/>
    </source>
</evidence>
<dbReference type="InterPro" id="IPR046342">
    <property type="entry name" value="CBS_dom_sf"/>
</dbReference>
<keyword evidence="5 14" id="KW-0812">Transmembrane</keyword>
<evidence type="ECO:0000256" key="14">
    <source>
        <dbReference type="PIRNR" id="PIRNR006404"/>
    </source>
</evidence>
<keyword evidence="7" id="KW-0677">Repeat</keyword>
<keyword evidence="4 14" id="KW-0645">Protease</keyword>
<dbReference type="GO" id="GO:0046872">
    <property type="term" value="F:metal ion binding"/>
    <property type="evidence" value="ECO:0007669"/>
    <property type="project" value="UniProtKB-UniRule"/>
</dbReference>
<dbReference type="GO" id="GO:0008237">
    <property type="term" value="F:metallopeptidase activity"/>
    <property type="evidence" value="ECO:0007669"/>
    <property type="project" value="UniProtKB-UniRule"/>
</dbReference>
<evidence type="ECO:0000256" key="3">
    <source>
        <dbReference type="ARBA" id="ARBA00022475"/>
    </source>
</evidence>
<evidence type="ECO:0000256" key="16">
    <source>
        <dbReference type="PIRSR" id="PIRSR006404-2"/>
    </source>
</evidence>
<feature type="binding site" evidence="16">
    <location>
        <position position="62"/>
    </location>
    <ligand>
        <name>Zn(2+)</name>
        <dbReference type="ChEBI" id="CHEBI:29105"/>
        <note>catalytic</note>
    </ligand>
</feature>
<keyword evidence="6 14" id="KW-0479">Metal-binding</keyword>
<evidence type="ECO:0000256" key="2">
    <source>
        <dbReference type="ARBA" id="ARBA00007931"/>
    </source>
</evidence>
<feature type="transmembrane region" description="Helical" evidence="14">
    <location>
        <begin position="43"/>
        <end position="62"/>
    </location>
</feature>
<feature type="transmembrane region" description="Helical" evidence="14">
    <location>
        <begin position="187"/>
        <end position="219"/>
    </location>
</feature>
<evidence type="ECO:0000256" key="17">
    <source>
        <dbReference type="PROSITE-ProRule" id="PRU00703"/>
    </source>
</evidence>
<keyword evidence="12 17" id="KW-0129">CBS domain</keyword>
<evidence type="ECO:0000256" key="1">
    <source>
        <dbReference type="ARBA" id="ARBA00004651"/>
    </source>
</evidence>
<proteinExistence type="inferred from homology"/>
<keyword evidence="13 14" id="KW-0472">Membrane</keyword>
<evidence type="ECO:0000256" key="6">
    <source>
        <dbReference type="ARBA" id="ARBA00022723"/>
    </source>
</evidence>
<protein>
    <recommendedName>
        <fullName evidence="14">Zinc metalloprotease</fullName>
    </recommendedName>
</protein>
<comment type="similarity">
    <text evidence="2 14">Belongs to the peptidase M50B family.</text>
</comment>
<feature type="transmembrane region" description="Helical" evidence="14">
    <location>
        <begin position="130"/>
        <end position="152"/>
    </location>
</feature>
<comment type="subcellular location">
    <subcellularLocation>
        <location evidence="1 14">Cell membrane</location>
        <topology evidence="1 14">Multi-pass membrane protein</topology>
    </subcellularLocation>
</comment>
<evidence type="ECO:0000256" key="8">
    <source>
        <dbReference type="ARBA" id="ARBA00022801"/>
    </source>
</evidence>
<dbReference type="PANTHER" id="PTHR39188">
    <property type="entry name" value="MEMBRANE-ASSOCIATED ZINC METALLOPROTEASE M50B"/>
    <property type="match status" value="1"/>
</dbReference>
<evidence type="ECO:0000256" key="10">
    <source>
        <dbReference type="ARBA" id="ARBA00022989"/>
    </source>
</evidence>
<keyword evidence="9 14" id="KW-0862">Zinc</keyword>
<evidence type="ECO:0000256" key="5">
    <source>
        <dbReference type="ARBA" id="ARBA00022692"/>
    </source>
</evidence>
<dbReference type="RefSeq" id="WP_083618190.1">
    <property type="nucleotide sequence ID" value="NZ_LR734839.1"/>
</dbReference>
<comment type="caution">
    <text evidence="19">The sequence shown here is derived from an EMBL/GenBank/DDBJ whole genome shotgun (WGS) entry which is preliminary data.</text>
</comment>
<dbReference type="PIRSF" id="PIRSF006404">
    <property type="entry name" value="UCP006404_Pept_M50_CBS"/>
    <property type="match status" value="1"/>
</dbReference>
<feature type="domain" description="CBS" evidence="18">
    <location>
        <begin position="308"/>
        <end position="366"/>
    </location>
</feature>
<gene>
    <name evidence="19" type="ORF">PL8927_220082</name>
</gene>
<dbReference type="AlphaFoldDB" id="A0A7Z9BHC8"/>
<sequence>MQAGWRIGSLFGIPLFVDSSWFVIVLLFTVANRQDYSQWGPTLSWIAGLAIALLLFASVLLHELGHSLVAQSQGIRVNSITLFLFGGVASIDQESKTPGQAFQVAIAGPLVSFSLFFILNILAQILPSSSLIYSLASELARINLVLGVFNLIPGLPLDGGQVLKAAVWKVTGNRLTGVRWAAKTGQFLGILAISLGLSAVLLAKSYGGLWIALIGWFVLQNAGSYNRLTDLQEALINIKAGDTMTREFRVVDGDLSLRQFADEYLIGVETIPVYFAASDGRYRGLVSVDALRIIERSQWESQTLNQIVQPLNELMTVLEKASLVEVINAMEEKELPRITVLSPAGAVAGMIDRGDVVRSVANYLKVPIPETSIRRIKEEGIYPPGLPLPALAKTMV</sequence>
<keyword evidence="10 14" id="KW-1133">Transmembrane helix</keyword>
<comment type="cofactor">
    <cofactor evidence="14 16">
        <name>Zn(2+)</name>
        <dbReference type="ChEBI" id="CHEBI:29105"/>
    </cofactor>
    <text evidence="14 16">Binds 1 zinc ion per subunit.</text>
</comment>
<dbReference type="CDD" id="cd06164">
    <property type="entry name" value="S2P-M50_SpoIVFB_CBS"/>
    <property type="match status" value="1"/>
</dbReference>
<dbReference type="Pfam" id="PF02163">
    <property type="entry name" value="Peptidase_M50"/>
    <property type="match status" value="2"/>
</dbReference>
<dbReference type="InterPro" id="IPR008915">
    <property type="entry name" value="Peptidase_M50"/>
</dbReference>
<feature type="transmembrane region" description="Helical" evidence="14">
    <location>
        <begin position="103"/>
        <end position="123"/>
    </location>
</feature>
<dbReference type="Pfam" id="PF00571">
    <property type="entry name" value="CBS"/>
    <property type="match status" value="1"/>
</dbReference>
<evidence type="ECO:0000313" key="20">
    <source>
        <dbReference type="Proteomes" id="UP000184550"/>
    </source>
</evidence>
<evidence type="ECO:0000256" key="12">
    <source>
        <dbReference type="ARBA" id="ARBA00023122"/>
    </source>
</evidence>
<feature type="transmembrane region" description="Helical" evidence="14">
    <location>
        <begin position="7"/>
        <end position="31"/>
    </location>
</feature>